<dbReference type="AlphaFoldDB" id="A0A9W2ZSZ1"/>
<dbReference type="PROSITE" id="PS50041">
    <property type="entry name" value="C_TYPE_LECTIN_2"/>
    <property type="match status" value="1"/>
</dbReference>
<gene>
    <name evidence="4" type="primary">LOC106065372</name>
</gene>
<feature type="chain" id="PRO_5040729618" evidence="1">
    <location>
        <begin position="20"/>
        <end position="168"/>
    </location>
</feature>
<dbReference type="SUPFAM" id="SSF56436">
    <property type="entry name" value="C-type lectin-like"/>
    <property type="match status" value="1"/>
</dbReference>
<proteinExistence type="predicted"/>
<evidence type="ECO:0000256" key="1">
    <source>
        <dbReference type="SAM" id="SignalP"/>
    </source>
</evidence>
<evidence type="ECO:0000259" key="2">
    <source>
        <dbReference type="PROSITE" id="PS50041"/>
    </source>
</evidence>
<dbReference type="SMART" id="SM00034">
    <property type="entry name" value="CLECT"/>
    <property type="match status" value="1"/>
</dbReference>
<dbReference type="RefSeq" id="XP_055878111.1">
    <property type="nucleotide sequence ID" value="XM_056022136.1"/>
</dbReference>
<dbReference type="InterPro" id="IPR050801">
    <property type="entry name" value="Ca-Dep_Lectins_ImmuneDev"/>
</dbReference>
<sequence>MRSTCAVYVALMLILFAQGKTRERLRKYRTSRCEKNKDFQVENYNGGSMCLFWSKTTETFFNARADCQARGARLGVFKGADKMEILFRQKDIWRRNIWIGLDDTVTKGTFVWHDGTVLQKSEYYPLYFSTENPSGATQDCIQLWIFDNKLDDFECHVPVHYVCEKVID</sequence>
<dbReference type="InterPro" id="IPR016186">
    <property type="entry name" value="C-type_lectin-like/link_sf"/>
</dbReference>
<dbReference type="OrthoDB" id="6128183at2759"/>
<dbReference type="Gene3D" id="3.10.100.10">
    <property type="entry name" value="Mannose-Binding Protein A, subunit A"/>
    <property type="match status" value="1"/>
</dbReference>
<organism evidence="3 4">
    <name type="scientific">Biomphalaria glabrata</name>
    <name type="common">Bloodfluke planorb</name>
    <name type="synonym">Freshwater snail</name>
    <dbReference type="NCBI Taxonomy" id="6526"/>
    <lineage>
        <taxon>Eukaryota</taxon>
        <taxon>Metazoa</taxon>
        <taxon>Spiralia</taxon>
        <taxon>Lophotrochozoa</taxon>
        <taxon>Mollusca</taxon>
        <taxon>Gastropoda</taxon>
        <taxon>Heterobranchia</taxon>
        <taxon>Euthyneura</taxon>
        <taxon>Panpulmonata</taxon>
        <taxon>Hygrophila</taxon>
        <taxon>Lymnaeoidea</taxon>
        <taxon>Planorbidae</taxon>
        <taxon>Biomphalaria</taxon>
    </lineage>
</organism>
<dbReference type="PANTHER" id="PTHR22801:SF63">
    <property type="entry name" value="C-TYPE LECTIN DOMAIN-CONTAINING PROTEIN"/>
    <property type="match status" value="1"/>
</dbReference>
<dbReference type="InterPro" id="IPR016187">
    <property type="entry name" value="CTDL_fold"/>
</dbReference>
<feature type="signal peptide" evidence="1">
    <location>
        <begin position="1"/>
        <end position="19"/>
    </location>
</feature>
<dbReference type="PANTHER" id="PTHR22801">
    <property type="entry name" value="LITHOSTATHINE"/>
    <property type="match status" value="1"/>
</dbReference>
<name>A0A9W2ZSZ1_BIOGL</name>
<accession>A0A9W2ZSZ1</accession>
<keyword evidence="1" id="KW-0732">Signal</keyword>
<evidence type="ECO:0000313" key="4">
    <source>
        <dbReference type="RefSeq" id="XP_055878111.1"/>
    </source>
</evidence>
<dbReference type="GeneID" id="106065372"/>
<protein>
    <submittedName>
        <fullName evidence="4">C-type lectin domain family 4 member M-like</fullName>
    </submittedName>
</protein>
<dbReference type="Proteomes" id="UP001165740">
    <property type="component" value="Chromosome 2"/>
</dbReference>
<evidence type="ECO:0000313" key="3">
    <source>
        <dbReference type="Proteomes" id="UP001165740"/>
    </source>
</evidence>
<feature type="domain" description="C-type lectin" evidence="2">
    <location>
        <begin position="46"/>
        <end position="164"/>
    </location>
</feature>
<dbReference type="Pfam" id="PF00059">
    <property type="entry name" value="Lectin_C"/>
    <property type="match status" value="1"/>
</dbReference>
<reference evidence="4" key="1">
    <citation type="submission" date="2025-08" db="UniProtKB">
        <authorList>
            <consortium name="RefSeq"/>
        </authorList>
    </citation>
    <scope>IDENTIFICATION</scope>
</reference>
<dbReference type="InterPro" id="IPR001304">
    <property type="entry name" value="C-type_lectin-like"/>
</dbReference>
<keyword evidence="3" id="KW-1185">Reference proteome</keyword>